<proteinExistence type="inferred from homology"/>
<dbReference type="SUPFAM" id="SSF46785">
    <property type="entry name" value="Winged helix' DNA-binding domain"/>
    <property type="match status" value="1"/>
</dbReference>
<keyword evidence="4" id="KW-0804">Transcription</keyword>
<evidence type="ECO:0000313" key="6">
    <source>
        <dbReference type="EMBL" id="MDQ0472502.1"/>
    </source>
</evidence>
<keyword evidence="7" id="KW-1185">Reference proteome</keyword>
<dbReference type="Gene3D" id="3.40.190.290">
    <property type="match status" value="1"/>
</dbReference>
<dbReference type="InterPro" id="IPR036390">
    <property type="entry name" value="WH_DNA-bd_sf"/>
</dbReference>
<comment type="similarity">
    <text evidence="1">Belongs to the LysR transcriptional regulatory family.</text>
</comment>
<evidence type="ECO:0000256" key="2">
    <source>
        <dbReference type="ARBA" id="ARBA00023015"/>
    </source>
</evidence>
<dbReference type="InterPro" id="IPR000847">
    <property type="entry name" value="LysR_HTH_N"/>
</dbReference>
<dbReference type="Gene3D" id="1.10.10.10">
    <property type="entry name" value="Winged helix-like DNA-binding domain superfamily/Winged helix DNA-binding domain"/>
    <property type="match status" value="1"/>
</dbReference>
<dbReference type="EMBL" id="JAUSVX010000012">
    <property type="protein sequence ID" value="MDQ0472502.1"/>
    <property type="molecule type" value="Genomic_DNA"/>
</dbReference>
<evidence type="ECO:0000256" key="3">
    <source>
        <dbReference type="ARBA" id="ARBA00023125"/>
    </source>
</evidence>
<accession>A0ABU0JHA3</accession>
<protein>
    <submittedName>
        <fullName evidence="6">DNA-binding transcriptional LysR family regulator</fullName>
    </submittedName>
</protein>
<dbReference type="PANTHER" id="PTHR30126:SF39">
    <property type="entry name" value="HTH-TYPE TRANSCRIPTIONAL REGULATOR CYSL"/>
    <property type="match status" value="1"/>
</dbReference>
<dbReference type="Pfam" id="PF03466">
    <property type="entry name" value="LysR_substrate"/>
    <property type="match status" value="1"/>
</dbReference>
<keyword evidence="2" id="KW-0805">Transcription regulation</keyword>
<feature type="domain" description="HTH lysR-type" evidence="5">
    <location>
        <begin position="1"/>
        <end position="58"/>
    </location>
</feature>
<dbReference type="SUPFAM" id="SSF53850">
    <property type="entry name" value="Periplasmic binding protein-like II"/>
    <property type="match status" value="1"/>
</dbReference>
<dbReference type="CDD" id="cd05466">
    <property type="entry name" value="PBP2_LTTR_substrate"/>
    <property type="match status" value="1"/>
</dbReference>
<dbReference type="GO" id="GO:0003677">
    <property type="term" value="F:DNA binding"/>
    <property type="evidence" value="ECO:0007669"/>
    <property type="project" value="UniProtKB-KW"/>
</dbReference>
<gene>
    <name evidence="6" type="ORF">QO011_005531</name>
</gene>
<dbReference type="PROSITE" id="PS50931">
    <property type="entry name" value="HTH_LYSR"/>
    <property type="match status" value="1"/>
</dbReference>
<evidence type="ECO:0000256" key="1">
    <source>
        <dbReference type="ARBA" id="ARBA00009437"/>
    </source>
</evidence>
<organism evidence="6 7">
    <name type="scientific">Labrys wisconsinensis</name>
    <dbReference type="NCBI Taxonomy" id="425677"/>
    <lineage>
        <taxon>Bacteria</taxon>
        <taxon>Pseudomonadati</taxon>
        <taxon>Pseudomonadota</taxon>
        <taxon>Alphaproteobacteria</taxon>
        <taxon>Hyphomicrobiales</taxon>
        <taxon>Xanthobacteraceae</taxon>
        <taxon>Labrys</taxon>
    </lineage>
</organism>
<dbReference type="PANTHER" id="PTHR30126">
    <property type="entry name" value="HTH-TYPE TRANSCRIPTIONAL REGULATOR"/>
    <property type="match status" value="1"/>
</dbReference>
<dbReference type="PRINTS" id="PR00039">
    <property type="entry name" value="HTHLYSR"/>
</dbReference>
<dbReference type="Pfam" id="PF00126">
    <property type="entry name" value="HTH_1"/>
    <property type="match status" value="1"/>
</dbReference>
<evidence type="ECO:0000313" key="7">
    <source>
        <dbReference type="Proteomes" id="UP001242480"/>
    </source>
</evidence>
<evidence type="ECO:0000256" key="4">
    <source>
        <dbReference type="ARBA" id="ARBA00023163"/>
    </source>
</evidence>
<dbReference type="RefSeq" id="WP_307279414.1">
    <property type="nucleotide sequence ID" value="NZ_JAUSVX010000012.1"/>
</dbReference>
<sequence length="310" mass="32306">MHPRMLRAFLAVARSGNVTRAAEAVHLAQSSVSDQIQALEAELGASLFARTRLGLTLTPAGEALRSYAEDILALDQEARAAVEAAAGRMAGAVTIGALETIAAVKLPRWLSDVCKGHPDIDIRLTVAGSSELLRGLAEGGIDVAFCFDQGRLDERLARRVIAREPLVLVAAPGAAAMTGDLAALAAAGFVATETGCVYRHLLDTAFAEAGLAAPKPVAEVGSVRAIAQLVAAGAGLGLLPRLAVSEALARGEIVEQPWPGPMRTAPLAMVWRRRRVQPPALQRVLAAADAAFAPLRPAGARPRHAAPFRS</sequence>
<reference evidence="6 7" key="1">
    <citation type="submission" date="2023-07" db="EMBL/GenBank/DDBJ databases">
        <title>Genomic Encyclopedia of Type Strains, Phase IV (KMG-IV): sequencing the most valuable type-strain genomes for metagenomic binning, comparative biology and taxonomic classification.</title>
        <authorList>
            <person name="Goeker M."/>
        </authorList>
    </citation>
    <scope>NUCLEOTIDE SEQUENCE [LARGE SCALE GENOMIC DNA]</scope>
    <source>
        <strain evidence="6 7">DSM 19619</strain>
    </source>
</reference>
<keyword evidence="3 6" id="KW-0238">DNA-binding</keyword>
<dbReference type="InterPro" id="IPR036388">
    <property type="entry name" value="WH-like_DNA-bd_sf"/>
</dbReference>
<name>A0ABU0JHA3_9HYPH</name>
<dbReference type="Proteomes" id="UP001242480">
    <property type="component" value="Unassembled WGS sequence"/>
</dbReference>
<evidence type="ECO:0000259" key="5">
    <source>
        <dbReference type="PROSITE" id="PS50931"/>
    </source>
</evidence>
<comment type="caution">
    <text evidence="6">The sequence shown here is derived from an EMBL/GenBank/DDBJ whole genome shotgun (WGS) entry which is preliminary data.</text>
</comment>
<dbReference type="InterPro" id="IPR005119">
    <property type="entry name" value="LysR_subst-bd"/>
</dbReference>